<keyword evidence="1" id="KW-0812">Transmembrane</keyword>
<organism evidence="2 3">
    <name type="scientific">Janibacter terrae</name>
    <dbReference type="NCBI Taxonomy" id="103817"/>
    <lineage>
        <taxon>Bacteria</taxon>
        <taxon>Bacillati</taxon>
        <taxon>Actinomycetota</taxon>
        <taxon>Actinomycetes</taxon>
        <taxon>Micrococcales</taxon>
        <taxon>Intrasporangiaceae</taxon>
        <taxon>Janibacter</taxon>
    </lineage>
</organism>
<sequence length="105" mass="11327">MRIKDFGRSAWSDDHRGFAFVIGMCIFWLGPLMFGAMAVMGPRVIWPMLAGAVITGVGWVLAWVVMIRQVRRSPPGASVDLTPTVPLVAPAVLMVGGVVLSLLSF</sequence>
<reference evidence="2 3" key="1">
    <citation type="submission" date="2022-09" db="EMBL/GenBank/DDBJ databases">
        <title>Complete genome sequence of Janibacter terrae strain COS04-44, PCL-degrading bacteria isolated from oil spilled coast.</title>
        <authorList>
            <person name="Park H."/>
            <person name="Kim J.Y."/>
            <person name="An S.H."/>
            <person name="Lee C.M."/>
            <person name="Weon H.-Y."/>
        </authorList>
    </citation>
    <scope>NUCLEOTIDE SEQUENCE [LARGE SCALE GENOMIC DNA]</scope>
    <source>
        <strain evidence="2 3">COS04-44</strain>
    </source>
</reference>
<feature type="transmembrane region" description="Helical" evidence="1">
    <location>
        <begin position="79"/>
        <end position="103"/>
    </location>
</feature>
<feature type="transmembrane region" description="Helical" evidence="1">
    <location>
        <begin position="45"/>
        <end position="67"/>
    </location>
</feature>
<keyword evidence="3" id="KW-1185">Reference proteome</keyword>
<evidence type="ECO:0008006" key="4">
    <source>
        <dbReference type="Google" id="ProtNLM"/>
    </source>
</evidence>
<evidence type="ECO:0000256" key="1">
    <source>
        <dbReference type="SAM" id="Phobius"/>
    </source>
</evidence>
<keyword evidence="1" id="KW-1133">Transmembrane helix</keyword>
<name>A0ABZ2FE26_9MICO</name>
<dbReference type="RefSeq" id="WP_068322307.1">
    <property type="nucleotide sequence ID" value="NZ_CP104874.1"/>
</dbReference>
<feature type="transmembrane region" description="Helical" evidence="1">
    <location>
        <begin position="20"/>
        <end position="39"/>
    </location>
</feature>
<dbReference type="Proteomes" id="UP001381003">
    <property type="component" value="Chromosome"/>
</dbReference>
<protein>
    <recommendedName>
        <fullName evidence="4">Transmembrane protein</fullName>
    </recommendedName>
</protein>
<keyword evidence="1" id="KW-0472">Membrane</keyword>
<dbReference type="EMBL" id="CP104874">
    <property type="protein sequence ID" value="WWF04427.1"/>
    <property type="molecule type" value="Genomic_DNA"/>
</dbReference>
<evidence type="ECO:0000313" key="3">
    <source>
        <dbReference type="Proteomes" id="UP001381003"/>
    </source>
</evidence>
<accession>A0ABZ2FE26</accession>
<gene>
    <name evidence="2" type="ORF">N5P18_12085</name>
</gene>
<proteinExistence type="predicted"/>
<evidence type="ECO:0000313" key="2">
    <source>
        <dbReference type="EMBL" id="WWF04427.1"/>
    </source>
</evidence>